<organism evidence="13 14">
    <name type="scientific">Mobilisporobacter senegalensis</name>
    <dbReference type="NCBI Taxonomy" id="1329262"/>
    <lineage>
        <taxon>Bacteria</taxon>
        <taxon>Bacillati</taxon>
        <taxon>Bacillota</taxon>
        <taxon>Clostridia</taxon>
        <taxon>Lachnospirales</taxon>
        <taxon>Lachnospiraceae</taxon>
        <taxon>Mobilisporobacter</taxon>
    </lineage>
</organism>
<dbReference type="PANTHER" id="PTHR30036:SF2">
    <property type="entry name" value="D-GALACTOSE_METHYL-GALACTOSIDE BINDING PERIPLASMIC PROTEIN MGLB"/>
    <property type="match status" value="1"/>
</dbReference>
<keyword evidence="7" id="KW-0106">Calcium</keyword>
<dbReference type="GO" id="GO:0030246">
    <property type="term" value="F:carbohydrate binding"/>
    <property type="evidence" value="ECO:0007669"/>
    <property type="project" value="InterPro"/>
</dbReference>
<name>A0A3N1XZJ3_9FIRM</name>
<feature type="compositionally biased region" description="Basic and acidic residues" evidence="10">
    <location>
        <begin position="24"/>
        <end position="37"/>
    </location>
</feature>
<evidence type="ECO:0000256" key="4">
    <source>
        <dbReference type="ARBA" id="ARBA00022723"/>
    </source>
</evidence>
<dbReference type="SUPFAM" id="SSF53822">
    <property type="entry name" value="Periplasmic binding protein-like I"/>
    <property type="match status" value="1"/>
</dbReference>
<feature type="domain" description="Periplasmic binding protein" evidence="12">
    <location>
        <begin position="55"/>
        <end position="330"/>
    </location>
</feature>
<protein>
    <recommendedName>
        <fullName evidence="9">D-galactose/methyl-galactoside binding periplasmic protein MglB</fullName>
    </recommendedName>
</protein>
<keyword evidence="4" id="KW-0479">Metal-binding</keyword>
<sequence>MKKILALLLVLCMTLSLAACGGKKEEPATTESVKETEEVTEEPAEESAEAKTIKVGVAIYKFDDNFMTVYREELQRYFEEDMSKDGVTYEVTVVDGKNDQAEQTNQIQNFIASGVDVIVANLVQSSAAASVINLCKDADIPVVFINREPTADDLALWDKVAYVGADARQSGTFQGEIINETPNKGDFNGDGKINYVMVVGDPENVDAKYRTEFSIKAVTDSGMQVEKLVEQRGDWDQAKGQEIVAQALTQYGKDVEVVFCNNDAMALGAYQAIEAAGRKVGEDIYLVGVDALDEAVAYVNEGKMTGTVLNDANGQSHKAAEVAALVVNGEAIEKNYTVDYVKVIKK</sequence>
<evidence type="ECO:0000256" key="11">
    <source>
        <dbReference type="SAM" id="SignalP"/>
    </source>
</evidence>
<evidence type="ECO:0000256" key="8">
    <source>
        <dbReference type="ARBA" id="ARBA00034323"/>
    </source>
</evidence>
<dbReference type="PANTHER" id="PTHR30036">
    <property type="entry name" value="D-XYLOSE-BINDING PERIPLASMIC PROTEIN"/>
    <property type="match status" value="1"/>
</dbReference>
<accession>A0A3N1XZJ3</accession>
<proteinExistence type="predicted"/>
<comment type="subcellular location">
    <subcellularLocation>
        <location evidence="1">Cell envelope</location>
    </subcellularLocation>
</comment>
<comment type="caution">
    <text evidence="13">The sequence shown here is derived from an EMBL/GenBank/DDBJ whole genome shotgun (WGS) entry which is preliminary data.</text>
</comment>
<keyword evidence="3" id="KW-0762">Sugar transport</keyword>
<dbReference type="InterPro" id="IPR044085">
    <property type="entry name" value="MglB-like_PBP1"/>
</dbReference>
<dbReference type="GO" id="GO:0030288">
    <property type="term" value="C:outer membrane-bounded periplasmic space"/>
    <property type="evidence" value="ECO:0007669"/>
    <property type="project" value="TreeGrafter"/>
</dbReference>
<evidence type="ECO:0000256" key="5">
    <source>
        <dbReference type="ARBA" id="ARBA00022729"/>
    </source>
</evidence>
<dbReference type="EMBL" id="RJVG01000001">
    <property type="protein sequence ID" value="ROR31708.1"/>
    <property type="molecule type" value="Genomic_DNA"/>
</dbReference>
<evidence type="ECO:0000256" key="9">
    <source>
        <dbReference type="ARBA" id="ARBA00034344"/>
    </source>
</evidence>
<dbReference type="GO" id="GO:0046872">
    <property type="term" value="F:metal ion binding"/>
    <property type="evidence" value="ECO:0007669"/>
    <property type="project" value="UniProtKB-KW"/>
</dbReference>
<keyword evidence="14" id="KW-1185">Reference proteome</keyword>
<dbReference type="CDD" id="cd01539">
    <property type="entry name" value="PBP1_GGBP"/>
    <property type="match status" value="1"/>
</dbReference>
<evidence type="ECO:0000259" key="12">
    <source>
        <dbReference type="Pfam" id="PF13407"/>
    </source>
</evidence>
<evidence type="ECO:0000256" key="10">
    <source>
        <dbReference type="SAM" id="MobiDB-lite"/>
    </source>
</evidence>
<evidence type="ECO:0000256" key="3">
    <source>
        <dbReference type="ARBA" id="ARBA00022597"/>
    </source>
</evidence>
<keyword evidence="2" id="KW-0813">Transport</keyword>
<dbReference type="OrthoDB" id="9769193at2"/>
<dbReference type="InterPro" id="IPR025997">
    <property type="entry name" value="SBP_2_dom"/>
</dbReference>
<evidence type="ECO:0000313" key="13">
    <source>
        <dbReference type="EMBL" id="ROR31708.1"/>
    </source>
</evidence>
<dbReference type="Pfam" id="PF13407">
    <property type="entry name" value="Peripla_BP_4"/>
    <property type="match status" value="1"/>
</dbReference>
<feature type="chain" id="PRO_5018336053" description="D-galactose/methyl-galactoside binding periplasmic protein MglB" evidence="11">
    <location>
        <begin position="19"/>
        <end position="346"/>
    </location>
</feature>
<feature type="region of interest" description="Disordered" evidence="10">
    <location>
        <begin position="24"/>
        <end position="47"/>
    </location>
</feature>
<dbReference type="InterPro" id="IPR028082">
    <property type="entry name" value="Peripla_BP_I"/>
</dbReference>
<keyword evidence="5 11" id="KW-0732">Signal</keyword>
<evidence type="ECO:0000313" key="14">
    <source>
        <dbReference type="Proteomes" id="UP000273083"/>
    </source>
</evidence>
<dbReference type="Proteomes" id="UP000273083">
    <property type="component" value="Unassembled WGS sequence"/>
</dbReference>
<feature type="signal peptide" evidence="11">
    <location>
        <begin position="1"/>
        <end position="18"/>
    </location>
</feature>
<dbReference type="RefSeq" id="WP_123607797.1">
    <property type="nucleotide sequence ID" value="NZ_RJVG01000001.1"/>
</dbReference>
<feature type="compositionally biased region" description="Acidic residues" evidence="10">
    <location>
        <begin position="38"/>
        <end position="47"/>
    </location>
</feature>
<reference evidence="13 14" key="1">
    <citation type="submission" date="2018-11" db="EMBL/GenBank/DDBJ databases">
        <title>Genomic Encyclopedia of Type Strains, Phase IV (KMG-IV): sequencing the most valuable type-strain genomes for metagenomic binning, comparative biology and taxonomic classification.</title>
        <authorList>
            <person name="Goeker M."/>
        </authorList>
    </citation>
    <scope>NUCLEOTIDE SEQUENCE [LARGE SCALE GENOMIC DNA]</scope>
    <source>
        <strain evidence="13 14">DSM 26537</strain>
    </source>
</reference>
<dbReference type="InterPro" id="IPR050555">
    <property type="entry name" value="Bact_Solute-Bind_Prot2"/>
</dbReference>
<comment type="subunit">
    <text evidence="8">The ABC transporter complex is composed of one ATP-binding protein (MglA), two transmembrane proteins (MglC) and a solute-binding protein (MglB).</text>
</comment>
<keyword evidence="6" id="KW-0574">Periplasm</keyword>
<evidence type="ECO:0000256" key="2">
    <source>
        <dbReference type="ARBA" id="ARBA00022448"/>
    </source>
</evidence>
<evidence type="ECO:0000256" key="7">
    <source>
        <dbReference type="ARBA" id="ARBA00022837"/>
    </source>
</evidence>
<dbReference type="AlphaFoldDB" id="A0A3N1XZJ3"/>
<evidence type="ECO:0000256" key="6">
    <source>
        <dbReference type="ARBA" id="ARBA00022764"/>
    </source>
</evidence>
<evidence type="ECO:0000256" key="1">
    <source>
        <dbReference type="ARBA" id="ARBA00004196"/>
    </source>
</evidence>
<dbReference type="Gene3D" id="3.40.50.2300">
    <property type="match status" value="2"/>
</dbReference>
<dbReference type="PROSITE" id="PS51257">
    <property type="entry name" value="PROKAR_LIPOPROTEIN"/>
    <property type="match status" value="1"/>
</dbReference>
<gene>
    <name evidence="13" type="ORF">EDD66_101326</name>
</gene>